<sequence length="290" mass="32447">MIKKSNILNLLILNSLLLLAGCNSEEEENLTPLASLRFVTDVRSGEENPLLKRVNALLRFLGQENEEAIATEILIDNNGQGNIEYLTEGRWHISYWDTPSGGQLYFDKSDKSIMVPQTDKYVREPPSFYAGVSVFNYIPNEPIRLKLKPQTGVLTIVLIFDDAANLPGSISGVLSGIVSKRVFGEVGMNISEQGIGYVPYIFTPSSYSPSTYVASRRLLGISNTQKCELVFSNDNISSSPIKIDLTTRLEAFNNLTSYNTLCTIRISNDTKLETTIEVIDWEERNYELDI</sequence>
<evidence type="ECO:0000313" key="1">
    <source>
        <dbReference type="EMBL" id="KAA6339819.1"/>
    </source>
</evidence>
<proteinExistence type="predicted"/>
<dbReference type="EMBL" id="SNRY01000505">
    <property type="protein sequence ID" value="KAA6339820.1"/>
    <property type="molecule type" value="Genomic_DNA"/>
</dbReference>
<dbReference type="AlphaFoldDB" id="A0A5J4S147"/>
<reference evidence="1" key="1">
    <citation type="submission" date="2019-03" db="EMBL/GenBank/DDBJ databases">
        <title>Single cell metagenomics reveals metabolic interactions within the superorganism composed of flagellate Streblomastix strix and complex community of Bacteroidetes bacteria on its surface.</title>
        <authorList>
            <person name="Treitli S.C."/>
            <person name="Kolisko M."/>
            <person name="Husnik F."/>
            <person name="Keeling P."/>
            <person name="Hampl V."/>
        </authorList>
    </citation>
    <scope>NUCLEOTIDE SEQUENCE</scope>
    <source>
        <strain evidence="1">STM</strain>
    </source>
</reference>
<comment type="caution">
    <text evidence="1">The sequence shown here is derived from an EMBL/GenBank/DDBJ whole genome shotgun (WGS) entry which is preliminary data.</text>
</comment>
<protein>
    <submittedName>
        <fullName evidence="1">Uncharacterized protein</fullName>
    </submittedName>
</protein>
<name>A0A5J4S147_9ZZZZ</name>
<evidence type="ECO:0000313" key="2">
    <source>
        <dbReference type="EMBL" id="KAA6339820.1"/>
    </source>
</evidence>
<dbReference type="PROSITE" id="PS51257">
    <property type="entry name" value="PROKAR_LIPOPROTEIN"/>
    <property type="match status" value="1"/>
</dbReference>
<accession>A0A5J4S147</accession>
<dbReference type="EMBL" id="SNRY01000505">
    <property type="protein sequence ID" value="KAA6339819.1"/>
    <property type="molecule type" value="Genomic_DNA"/>
</dbReference>
<organism evidence="1">
    <name type="scientific">termite gut metagenome</name>
    <dbReference type="NCBI Taxonomy" id="433724"/>
    <lineage>
        <taxon>unclassified sequences</taxon>
        <taxon>metagenomes</taxon>
        <taxon>organismal metagenomes</taxon>
    </lineage>
</organism>
<gene>
    <name evidence="1" type="ORF">EZS27_012275</name>
    <name evidence="2" type="ORF">EZS27_012276</name>
</gene>